<dbReference type="EMBL" id="CADEAL010001557">
    <property type="protein sequence ID" value="CAB1433394.1"/>
    <property type="molecule type" value="Genomic_DNA"/>
</dbReference>
<sequence length="237" mass="25451">MRLRTREQTSNAAVECSPAAGHRPQGQVHAVDHDDLSRAARSHHTGRSRKNNNLPIYKLQSVLTPEREKNQSVTHTPIVSPQQKNNAGGGSCRTSPGREPTPVEDETWNHPHTSTLIAPPPSPSPSTHTSLFITEDAAPPSGGRGSSCRSSSCSSASPAASGAGLSRSHPWRDAERRGSGGGSPHWINLWPRHWSGWRPGGAAASSGAAAASGRTRTHTAVSRRWRARKYARSKRCH</sequence>
<feature type="compositionally biased region" description="Basic residues" evidence="1">
    <location>
        <begin position="40"/>
        <end position="50"/>
    </location>
</feature>
<gene>
    <name evidence="2" type="ORF">PLEPLA_LOCUS21484</name>
</gene>
<feature type="region of interest" description="Disordered" evidence="1">
    <location>
        <begin position="1"/>
        <end position="184"/>
    </location>
</feature>
<evidence type="ECO:0000313" key="3">
    <source>
        <dbReference type="Proteomes" id="UP001153269"/>
    </source>
</evidence>
<reference evidence="2" key="1">
    <citation type="submission" date="2020-03" db="EMBL/GenBank/DDBJ databases">
        <authorList>
            <person name="Weist P."/>
        </authorList>
    </citation>
    <scope>NUCLEOTIDE SEQUENCE</scope>
</reference>
<organism evidence="2 3">
    <name type="scientific">Pleuronectes platessa</name>
    <name type="common">European plaice</name>
    <dbReference type="NCBI Taxonomy" id="8262"/>
    <lineage>
        <taxon>Eukaryota</taxon>
        <taxon>Metazoa</taxon>
        <taxon>Chordata</taxon>
        <taxon>Craniata</taxon>
        <taxon>Vertebrata</taxon>
        <taxon>Euteleostomi</taxon>
        <taxon>Actinopterygii</taxon>
        <taxon>Neopterygii</taxon>
        <taxon>Teleostei</taxon>
        <taxon>Neoteleostei</taxon>
        <taxon>Acanthomorphata</taxon>
        <taxon>Carangaria</taxon>
        <taxon>Pleuronectiformes</taxon>
        <taxon>Pleuronectoidei</taxon>
        <taxon>Pleuronectidae</taxon>
        <taxon>Pleuronectes</taxon>
    </lineage>
</organism>
<name>A0A9N7UN76_PLEPL</name>
<comment type="caution">
    <text evidence="2">The sequence shown here is derived from an EMBL/GenBank/DDBJ whole genome shotgun (WGS) entry which is preliminary data.</text>
</comment>
<accession>A0A9N7UN76</accession>
<proteinExistence type="predicted"/>
<dbReference type="Proteomes" id="UP001153269">
    <property type="component" value="Unassembled WGS sequence"/>
</dbReference>
<dbReference type="AlphaFoldDB" id="A0A9N7UN76"/>
<feature type="compositionally biased region" description="Low complexity" evidence="1">
    <location>
        <begin position="200"/>
        <end position="213"/>
    </location>
</feature>
<feature type="compositionally biased region" description="Polar residues" evidence="1">
    <location>
        <begin position="71"/>
        <end position="86"/>
    </location>
</feature>
<feature type="compositionally biased region" description="Low complexity" evidence="1">
    <location>
        <begin position="137"/>
        <end position="168"/>
    </location>
</feature>
<feature type="region of interest" description="Disordered" evidence="1">
    <location>
        <begin position="198"/>
        <end position="237"/>
    </location>
</feature>
<keyword evidence="3" id="KW-1185">Reference proteome</keyword>
<evidence type="ECO:0000256" key="1">
    <source>
        <dbReference type="SAM" id="MobiDB-lite"/>
    </source>
</evidence>
<feature type="compositionally biased region" description="Basic residues" evidence="1">
    <location>
        <begin position="215"/>
        <end position="237"/>
    </location>
</feature>
<evidence type="ECO:0000313" key="2">
    <source>
        <dbReference type="EMBL" id="CAB1433394.1"/>
    </source>
</evidence>
<protein>
    <submittedName>
        <fullName evidence="2">Uncharacterized protein</fullName>
    </submittedName>
</protein>